<gene>
    <name evidence="1" type="ORF">UCREL1_10202</name>
</gene>
<accession>M7SFA0</accession>
<dbReference type="EMBL" id="KB707360">
    <property type="protein sequence ID" value="EMR62857.1"/>
    <property type="molecule type" value="Genomic_DNA"/>
</dbReference>
<evidence type="ECO:0000313" key="1">
    <source>
        <dbReference type="EMBL" id="EMR62857.1"/>
    </source>
</evidence>
<keyword evidence="2" id="KW-1185">Reference proteome</keyword>
<organism evidence="1 2">
    <name type="scientific">Eutypa lata (strain UCR-EL1)</name>
    <name type="common">Grapevine dieback disease fungus</name>
    <name type="synonym">Eutypa armeniacae</name>
    <dbReference type="NCBI Taxonomy" id="1287681"/>
    <lineage>
        <taxon>Eukaryota</taxon>
        <taxon>Fungi</taxon>
        <taxon>Dikarya</taxon>
        <taxon>Ascomycota</taxon>
        <taxon>Pezizomycotina</taxon>
        <taxon>Sordariomycetes</taxon>
        <taxon>Xylariomycetidae</taxon>
        <taxon>Xylariales</taxon>
        <taxon>Diatrypaceae</taxon>
        <taxon>Eutypa</taxon>
    </lineage>
</organism>
<dbReference type="KEGG" id="ela:UCREL1_10202"/>
<dbReference type="Gene3D" id="3.40.50.720">
    <property type="entry name" value="NAD(P)-binding Rossmann-like Domain"/>
    <property type="match status" value="1"/>
</dbReference>
<dbReference type="Proteomes" id="UP000012174">
    <property type="component" value="Unassembled WGS sequence"/>
</dbReference>
<proteinExistence type="predicted"/>
<dbReference type="AlphaFoldDB" id="M7SFA0"/>
<name>M7SFA0_EUTLA</name>
<dbReference type="Gene3D" id="3.90.180.10">
    <property type="entry name" value="Medium-chain alcohol dehydrogenases, catalytic domain"/>
    <property type="match status" value="1"/>
</dbReference>
<evidence type="ECO:0000313" key="2">
    <source>
        <dbReference type="Proteomes" id="UP000012174"/>
    </source>
</evidence>
<dbReference type="HOGENOM" id="CLU_2359736_0_0_1"/>
<sequence length="96" mass="10366">MVRTDGQCPFSTLGYEVFGEQFVFGGSGGEPDVVLAPKPGQFEFANMFWEVVRDSLALGMIKTARPIVNRGGKGLEGVLVGLDELGKGREKEMKNA</sequence>
<protein>
    <submittedName>
        <fullName evidence="1">Uncharacterized protein</fullName>
    </submittedName>
</protein>
<reference evidence="2" key="1">
    <citation type="journal article" date="2013" name="Genome Announc.">
        <title>Draft genome sequence of the grapevine dieback fungus Eutypa lata UCR-EL1.</title>
        <authorList>
            <person name="Blanco-Ulate B."/>
            <person name="Rolshausen P.E."/>
            <person name="Cantu D."/>
        </authorList>
    </citation>
    <scope>NUCLEOTIDE SEQUENCE [LARGE SCALE GENOMIC DNA]</scope>
    <source>
        <strain evidence="2">UCR-EL1</strain>
    </source>
</reference>